<evidence type="ECO:0000313" key="3">
    <source>
        <dbReference type="Proteomes" id="UP000578819"/>
    </source>
</evidence>
<feature type="region of interest" description="Disordered" evidence="1">
    <location>
        <begin position="1"/>
        <end position="24"/>
    </location>
</feature>
<reference evidence="2 3" key="1">
    <citation type="submission" date="2020-08" db="EMBL/GenBank/DDBJ databases">
        <title>Sequencing the genomes of 1000 actinobacteria strains.</title>
        <authorList>
            <person name="Klenk H.-P."/>
        </authorList>
    </citation>
    <scope>NUCLEOTIDE SEQUENCE [LARGE SCALE GENOMIC DNA]</scope>
    <source>
        <strain evidence="2 3">DSM 45886</strain>
    </source>
</reference>
<feature type="compositionally biased region" description="Basic and acidic residues" evidence="1">
    <location>
        <begin position="15"/>
        <end position="24"/>
    </location>
</feature>
<name>A0A7W7SV65_9ACTN</name>
<dbReference type="EMBL" id="JACHJW010000001">
    <property type="protein sequence ID" value="MBB4961539.1"/>
    <property type="molecule type" value="Genomic_DNA"/>
</dbReference>
<proteinExistence type="predicted"/>
<gene>
    <name evidence="2" type="ORF">FHR38_005272</name>
</gene>
<evidence type="ECO:0000313" key="2">
    <source>
        <dbReference type="EMBL" id="MBB4961539.1"/>
    </source>
</evidence>
<organism evidence="2 3">
    <name type="scientific">Micromonospora polyrhachis</name>
    <dbReference type="NCBI Taxonomy" id="1282883"/>
    <lineage>
        <taxon>Bacteria</taxon>
        <taxon>Bacillati</taxon>
        <taxon>Actinomycetota</taxon>
        <taxon>Actinomycetes</taxon>
        <taxon>Micromonosporales</taxon>
        <taxon>Micromonosporaceae</taxon>
        <taxon>Micromonospora</taxon>
    </lineage>
</organism>
<dbReference type="Proteomes" id="UP000578819">
    <property type="component" value="Unassembled WGS sequence"/>
</dbReference>
<protein>
    <submittedName>
        <fullName evidence="2">Uncharacterized protein</fullName>
    </submittedName>
</protein>
<dbReference type="AlphaFoldDB" id="A0A7W7SV65"/>
<comment type="caution">
    <text evidence="2">The sequence shown here is derived from an EMBL/GenBank/DDBJ whole genome shotgun (WGS) entry which is preliminary data.</text>
</comment>
<keyword evidence="3" id="KW-1185">Reference proteome</keyword>
<feature type="compositionally biased region" description="Polar residues" evidence="1">
    <location>
        <begin position="1"/>
        <end position="14"/>
    </location>
</feature>
<accession>A0A7W7SV65</accession>
<evidence type="ECO:0000256" key="1">
    <source>
        <dbReference type="SAM" id="MobiDB-lite"/>
    </source>
</evidence>
<dbReference type="RefSeq" id="WP_184537124.1">
    <property type="nucleotide sequence ID" value="NZ_JACHJW010000001.1"/>
</dbReference>
<sequence>MTANQLDLTVSRTQPADHEDASDRTGLIRDRAGLIRDRAGLIRDRAGLIRPGQQARSWSA</sequence>